<accession>A0A0G4EQN1</accession>
<reference evidence="2 3" key="1">
    <citation type="submission" date="2014-11" db="EMBL/GenBank/DDBJ databases">
        <authorList>
            <person name="Zhu J."/>
            <person name="Qi W."/>
            <person name="Song R."/>
        </authorList>
    </citation>
    <scope>NUCLEOTIDE SEQUENCE [LARGE SCALE GENOMIC DNA]</scope>
</reference>
<feature type="compositionally biased region" description="Low complexity" evidence="1">
    <location>
        <begin position="1"/>
        <end position="21"/>
    </location>
</feature>
<dbReference type="InParanoid" id="A0A0G4EQN1"/>
<evidence type="ECO:0000313" key="3">
    <source>
        <dbReference type="Proteomes" id="UP000041254"/>
    </source>
</evidence>
<protein>
    <submittedName>
        <fullName evidence="2">Uncharacterized protein</fullName>
    </submittedName>
</protein>
<dbReference type="VEuPathDB" id="CryptoDB:Vbra_5318"/>
<keyword evidence="3" id="KW-1185">Reference proteome</keyword>
<feature type="region of interest" description="Disordered" evidence="1">
    <location>
        <begin position="77"/>
        <end position="105"/>
    </location>
</feature>
<evidence type="ECO:0000313" key="2">
    <source>
        <dbReference type="EMBL" id="CEL99772.1"/>
    </source>
</evidence>
<evidence type="ECO:0000256" key="1">
    <source>
        <dbReference type="SAM" id="MobiDB-lite"/>
    </source>
</evidence>
<organism evidence="2 3">
    <name type="scientific">Vitrella brassicaformis (strain CCMP3155)</name>
    <dbReference type="NCBI Taxonomy" id="1169540"/>
    <lineage>
        <taxon>Eukaryota</taxon>
        <taxon>Sar</taxon>
        <taxon>Alveolata</taxon>
        <taxon>Colpodellida</taxon>
        <taxon>Vitrellaceae</taxon>
        <taxon>Vitrella</taxon>
    </lineage>
</organism>
<sequence length="706" mass="77322">MAAASSSSALPDDDAMASSAPCRYKEGSRVQMVTNGREKGKQRWVKADVYRIEEGSGRTALHLREVGGHQEELKQVVPHSKTTTSPHGQQGHGGFRLTHKNSADQDDNRMAPGGLGDDHLSCVFSFMTPRELSAVPTLCKQWPQVKGAFHQQTHITIDSSTEGDRHFWESLTPEQAFQLGKWLVNLTAITLVQPRRKQWWCLGSMISIVEGHAAGRRAACEKEGQQLMAEGSLETIDFTTATDQLLNSTTSPRPPVFRLPPPTEPPTIHALRAVTGAVGEHYYGKLADRGWKMPALERVHQDGWDAKQLGRFVSSSQSLKEVEGRRRSWEWWAAVFEHFPIASARQPGPLRQLQTIGGIAYEGFEGEVRRLQDVLTSRGCRKSLRRLDVGVPRIEGHHSLSALLAVDDFINTCCTSPDVPLTVNVTPSEFDLSLFYADEFPLRPSPFIKAAIQEAARQTTGVTYTISQNDLTHPIDSPSQAAGEIASSLSFDNVSSVMVHDANGFDPPPGTTPPAPDIINHLQPIPRVHELCVWSAVGGAAGRLLAQKMPMEVEWVVFHAAVSAQDRLGVLEGLGEEREVGIIDGLGDAVGEVDPVTLTEELFDGWGSNRLPSISNIGMRLAVPHEMEASAAANIIRDGLSSLLTAGVRGLRRVWVWLPDEPDDLVDGIRELLPDGTRVGGFTINTRDDDDFEDGYIAMVVATRDP</sequence>
<dbReference type="AlphaFoldDB" id="A0A0G4EQN1"/>
<gene>
    <name evidence="2" type="ORF">Vbra_5318</name>
</gene>
<dbReference type="EMBL" id="CDMY01000288">
    <property type="protein sequence ID" value="CEL99772.1"/>
    <property type="molecule type" value="Genomic_DNA"/>
</dbReference>
<dbReference type="PhylomeDB" id="A0A0G4EQN1"/>
<name>A0A0G4EQN1_VITBC</name>
<dbReference type="Proteomes" id="UP000041254">
    <property type="component" value="Unassembled WGS sequence"/>
</dbReference>
<feature type="region of interest" description="Disordered" evidence="1">
    <location>
        <begin position="1"/>
        <end position="30"/>
    </location>
</feature>
<proteinExistence type="predicted"/>